<organism evidence="1 2">
    <name type="scientific">Catenulispora yoronensis</name>
    <dbReference type="NCBI Taxonomy" id="450799"/>
    <lineage>
        <taxon>Bacteria</taxon>
        <taxon>Bacillati</taxon>
        <taxon>Actinomycetota</taxon>
        <taxon>Actinomycetes</taxon>
        <taxon>Catenulisporales</taxon>
        <taxon>Catenulisporaceae</taxon>
        <taxon>Catenulispora</taxon>
    </lineage>
</organism>
<sequence length="74" mass="8085">MAGTDPTPMKTSTAVPISSARSFWGNEFSAMIRPTGTRRASHLLRRTGERDKGMACDAVGDGRFRQTGDKVLRD</sequence>
<dbReference type="Proteomes" id="UP001500751">
    <property type="component" value="Unassembled WGS sequence"/>
</dbReference>
<dbReference type="EMBL" id="BAAAQN010000023">
    <property type="protein sequence ID" value="GAA2036479.1"/>
    <property type="molecule type" value="Genomic_DNA"/>
</dbReference>
<evidence type="ECO:0000313" key="1">
    <source>
        <dbReference type="EMBL" id="GAA2036479.1"/>
    </source>
</evidence>
<reference evidence="2" key="1">
    <citation type="journal article" date="2019" name="Int. J. Syst. Evol. Microbiol.">
        <title>The Global Catalogue of Microorganisms (GCM) 10K type strain sequencing project: providing services to taxonomists for standard genome sequencing and annotation.</title>
        <authorList>
            <consortium name="The Broad Institute Genomics Platform"/>
            <consortium name="The Broad Institute Genome Sequencing Center for Infectious Disease"/>
            <person name="Wu L."/>
            <person name="Ma J."/>
        </authorList>
    </citation>
    <scope>NUCLEOTIDE SEQUENCE [LARGE SCALE GENOMIC DNA]</scope>
    <source>
        <strain evidence="2">JCM 16014</strain>
    </source>
</reference>
<proteinExistence type="predicted"/>
<name>A0ABN2UGS6_9ACTN</name>
<protein>
    <submittedName>
        <fullName evidence="1">Uncharacterized protein</fullName>
    </submittedName>
</protein>
<gene>
    <name evidence="1" type="ORF">GCM10009839_41790</name>
</gene>
<comment type="caution">
    <text evidence="1">The sequence shown here is derived from an EMBL/GenBank/DDBJ whole genome shotgun (WGS) entry which is preliminary data.</text>
</comment>
<keyword evidence="2" id="KW-1185">Reference proteome</keyword>
<accession>A0ABN2UGS6</accession>
<evidence type="ECO:0000313" key="2">
    <source>
        <dbReference type="Proteomes" id="UP001500751"/>
    </source>
</evidence>